<protein>
    <recommendedName>
        <fullName evidence="11">DUF2029 domain-containing protein</fullName>
    </recommendedName>
</protein>
<feature type="transmembrane region" description="Helical" evidence="8">
    <location>
        <begin position="53"/>
        <end position="73"/>
    </location>
</feature>
<keyword evidence="10" id="KW-1185">Reference proteome</keyword>
<comment type="subcellular location">
    <subcellularLocation>
        <location evidence="1">Cell membrane</location>
        <topology evidence="1">Multi-pass membrane protein</topology>
    </subcellularLocation>
</comment>
<reference evidence="9 10" key="1">
    <citation type="submission" date="2016-08" db="EMBL/GenBank/DDBJ databases">
        <title>Whole genome sequence of Mesorhizobium sp. strain UASWS1009 isolated from industrial sewage.</title>
        <authorList>
            <person name="Crovadore J."/>
            <person name="Calmin G."/>
            <person name="Chablais R."/>
            <person name="Cochard B."/>
            <person name="Lefort F."/>
        </authorList>
    </citation>
    <scope>NUCLEOTIDE SEQUENCE [LARGE SCALE GENOMIC DNA]</scope>
    <source>
        <strain evidence="9 10">UASWS1009</strain>
    </source>
</reference>
<evidence type="ECO:0000313" key="10">
    <source>
        <dbReference type="Proteomes" id="UP000094412"/>
    </source>
</evidence>
<dbReference type="InterPro" id="IPR018584">
    <property type="entry name" value="GT87"/>
</dbReference>
<comment type="caution">
    <text evidence="9">The sequence shown here is derived from an EMBL/GenBank/DDBJ whole genome shotgun (WGS) entry which is preliminary data.</text>
</comment>
<gene>
    <name evidence="9" type="ORF">QV13_06530</name>
</gene>
<evidence type="ECO:0000256" key="8">
    <source>
        <dbReference type="SAM" id="Phobius"/>
    </source>
</evidence>
<feature type="transmembrane region" description="Helical" evidence="8">
    <location>
        <begin position="278"/>
        <end position="295"/>
    </location>
</feature>
<organism evidence="9 10">
    <name type="scientific">Mesorhizobium hungaricum</name>
    <dbReference type="NCBI Taxonomy" id="1566387"/>
    <lineage>
        <taxon>Bacteria</taxon>
        <taxon>Pseudomonadati</taxon>
        <taxon>Pseudomonadota</taxon>
        <taxon>Alphaproteobacteria</taxon>
        <taxon>Hyphomicrobiales</taxon>
        <taxon>Phyllobacteriaceae</taxon>
        <taxon>Mesorhizobium</taxon>
    </lineage>
</organism>
<dbReference type="GO" id="GO:0005886">
    <property type="term" value="C:plasma membrane"/>
    <property type="evidence" value="ECO:0007669"/>
    <property type="project" value="UniProtKB-SubCell"/>
</dbReference>
<dbReference type="EMBL" id="MDEO01000027">
    <property type="protein sequence ID" value="OCX22205.1"/>
    <property type="molecule type" value="Genomic_DNA"/>
</dbReference>
<feature type="transmembrane region" description="Helical" evidence="8">
    <location>
        <begin position="326"/>
        <end position="347"/>
    </location>
</feature>
<evidence type="ECO:0000256" key="6">
    <source>
        <dbReference type="ARBA" id="ARBA00023136"/>
    </source>
</evidence>
<dbReference type="RefSeq" id="WP_024926909.1">
    <property type="nucleotide sequence ID" value="NZ_MDEO01000027.1"/>
</dbReference>
<feature type="transmembrane region" description="Helical" evidence="8">
    <location>
        <begin position="12"/>
        <end position="30"/>
    </location>
</feature>
<evidence type="ECO:0008006" key="11">
    <source>
        <dbReference type="Google" id="ProtNLM"/>
    </source>
</evidence>
<keyword evidence="5 8" id="KW-1133">Transmembrane helix</keyword>
<name>A0A1C2E5H3_9HYPH</name>
<feature type="transmembrane region" description="Helical" evidence="8">
    <location>
        <begin position="159"/>
        <end position="179"/>
    </location>
</feature>
<dbReference type="Pfam" id="PF09594">
    <property type="entry name" value="GT87"/>
    <property type="match status" value="1"/>
</dbReference>
<proteinExistence type="inferred from homology"/>
<evidence type="ECO:0000256" key="2">
    <source>
        <dbReference type="ARBA" id="ARBA00022475"/>
    </source>
</evidence>
<evidence type="ECO:0000256" key="3">
    <source>
        <dbReference type="ARBA" id="ARBA00022679"/>
    </source>
</evidence>
<evidence type="ECO:0000313" key="9">
    <source>
        <dbReference type="EMBL" id="OCX22205.1"/>
    </source>
</evidence>
<evidence type="ECO:0000256" key="1">
    <source>
        <dbReference type="ARBA" id="ARBA00004651"/>
    </source>
</evidence>
<dbReference type="STRING" id="1566387.QV13_06530"/>
<sequence length="388" mass="42575">MAKSRQAWDWGGLALWLGGFAAILIISGMAPDHRSVMRSYRTASELFLDGKPLYNLDIAMGYLYSPAFAVLYVPFTKLGPVVGDGLWRIVGFAVLTYAAWRQVRTIDPANRLWMLSYALFLAVPITAGALRNGQATILLAGACWLLVLSALEGRRVETFLWATVAVIAKPTAIIVLLLVGALRLRLIPVLLALLLFVLAIPYAFAPADYVTQLYRDFATLMTSMSVDKAVVFETADFTAPFTALGMPISSEAATLVRIAVALPTLGLVLWYDRNLDRRLAGLAIFLTAAFYMSLLNPRVEYNTFAVLAMPAGMALAVMWDNEEGGILPSVLAIALFATGLTGINSHLHEALRLWFRPIAMTVIVLPVLWWFWSVAHGRFKRIGAQAHA</sequence>
<keyword evidence="3" id="KW-0808">Transferase</keyword>
<feature type="transmembrane region" description="Helical" evidence="8">
    <location>
        <begin position="252"/>
        <end position="271"/>
    </location>
</feature>
<feature type="transmembrane region" description="Helical" evidence="8">
    <location>
        <begin position="353"/>
        <end position="372"/>
    </location>
</feature>
<feature type="transmembrane region" description="Helical" evidence="8">
    <location>
        <begin position="301"/>
        <end position="319"/>
    </location>
</feature>
<keyword evidence="2" id="KW-1003">Cell membrane</keyword>
<comment type="similarity">
    <text evidence="7">Belongs to the glycosyltransferase 87 family.</text>
</comment>
<evidence type="ECO:0000256" key="7">
    <source>
        <dbReference type="ARBA" id="ARBA00024033"/>
    </source>
</evidence>
<accession>A0A1C2E5H3</accession>
<dbReference type="AlphaFoldDB" id="A0A1C2E5H3"/>
<dbReference type="GO" id="GO:0016758">
    <property type="term" value="F:hexosyltransferase activity"/>
    <property type="evidence" value="ECO:0007669"/>
    <property type="project" value="InterPro"/>
</dbReference>
<keyword evidence="4 8" id="KW-0812">Transmembrane</keyword>
<feature type="transmembrane region" description="Helical" evidence="8">
    <location>
        <begin position="112"/>
        <end position="130"/>
    </location>
</feature>
<dbReference type="Proteomes" id="UP000094412">
    <property type="component" value="Unassembled WGS sequence"/>
</dbReference>
<feature type="transmembrane region" description="Helical" evidence="8">
    <location>
        <begin position="85"/>
        <end position="100"/>
    </location>
</feature>
<evidence type="ECO:0000256" key="4">
    <source>
        <dbReference type="ARBA" id="ARBA00022692"/>
    </source>
</evidence>
<evidence type="ECO:0000256" key="5">
    <source>
        <dbReference type="ARBA" id="ARBA00022989"/>
    </source>
</evidence>
<keyword evidence="6 8" id="KW-0472">Membrane</keyword>
<feature type="transmembrane region" description="Helical" evidence="8">
    <location>
        <begin position="186"/>
        <end position="205"/>
    </location>
</feature>
<dbReference type="OrthoDB" id="8096476at2"/>